<evidence type="ECO:0000256" key="3">
    <source>
        <dbReference type="ARBA" id="ARBA00022475"/>
    </source>
</evidence>
<name>A0A8B7ZHR8_ACAPL</name>
<sequence length="730" mass="79680">MYRPLDEMDSSPVRKNSSGGTEVKDSDLNTLDQYVNNSNNVTADSEVPLTDKTRSDKSKGNMRPENGYGPLSNQDEDAEGEEPEELEEEVHCGWRGLRPQCLQCFNRPPGVLLFLCLFAVTQGMTVNGFVYVVTTTLERRFNLPSVRSGSISSSYDFSVMIVITFVTYLGDRGHKPLWLGFGALIFALGSYIFTLPHFLTPFYDFHASDFELCLSERNMTDTCGTAGSESTLANFFWMFVFAQFLHGLGAAPLYTLGVTYIDENVKPKMTSLYIGIFNAASLLGPAIGYLLGGALLSIYTDVQVDSSSLSIDPDSPLWIGAWWIGFLISGTLAMFITLPFLGFPKALPGQKKLAKLRVSECHGGQEFSARAGFGNSLRDFPQAVLVLVRNLPFMFITASACTEWFILSSFAVFAPKFLESQFNLTSGWASIVVGLTVIPAAVFGSVIGGWVVKRFKLHFKGMIKFCLLVLLVSLLMIGAFLISCPNPNFAGVTVDYDNNWLFHDQETNLTSACNVDCHCADMFEPVCGVDNTMYYSPCHAGCAVASVHPSSSVKSYHNCSCISVPDSVNNGDPVAVAGKCTSSCQWQPLFLGLLFLLEFFTILSVVPATTATLRCVPHSQRSFALGLQSLFYRALGTVPGPVIFGAIIDQACLLWEYDCDGSGTCWLYSNANFSRFTLILSGCLKIGSISFFLGALFTYQPPAAEPGTAIADSRPNKDVGAEMEDMTAQA</sequence>
<dbReference type="GO" id="GO:0043252">
    <property type="term" value="P:sodium-independent organic anion transport"/>
    <property type="evidence" value="ECO:0007669"/>
    <property type="project" value="TreeGrafter"/>
</dbReference>
<dbReference type="InterPro" id="IPR036259">
    <property type="entry name" value="MFS_trans_sf"/>
</dbReference>
<evidence type="ECO:0000256" key="6">
    <source>
        <dbReference type="ARBA" id="ARBA00023136"/>
    </source>
</evidence>
<evidence type="ECO:0000256" key="1">
    <source>
        <dbReference type="ARBA" id="ARBA00004651"/>
    </source>
</evidence>
<comment type="subcellular location">
    <subcellularLocation>
        <location evidence="1 8">Cell membrane</location>
        <topology evidence="1 8">Multi-pass membrane protein</topology>
    </subcellularLocation>
</comment>
<dbReference type="KEGG" id="aplc:110986716"/>
<keyword evidence="8" id="KW-0406">Ion transport</keyword>
<dbReference type="InterPro" id="IPR002350">
    <property type="entry name" value="Kazal_dom"/>
</dbReference>
<comment type="similarity">
    <text evidence="2 8">Belongs to the organo anion transporter (TC 2.A.60) family.</text>
</comment>
<gene>
    <name evidence="13 14" type="primary">LOC110986716</name>
</gene>
<feature type="transmembrane region" description="Helical" evidence="8">
    <location>
        <begin position="272"/>
        <end position="299"/>
    </location>
</feature>
<keyword evidence="5 8" id="KW-1133">Transmembrane helix</keyword>
<evidence type="ECO:0000256" key="7">
    <source>
        <dbReference type="ARBA" id="ARBA00023157"/>
    </source>
</evidence>
<dbReference type="InterPro" id="IPR004156">
    <property type="entry name" value="OATP"/>
</dbReference>
<feature type="compositionally biased region" description="Basic and acidic residues" evidence="9">
    <location>
        <begin position="49"/>
        <end position="59"/>
    </location>
</feature>
<evidence type="ECO:0000256" key="8">
    <source>
        <dbReference type="RuleBase" id="RU362056"/>
    </source>
</evidence>
<feature type="transmembrane region" description="Helical" evidence="8">
    <location>
        <begin position="589"/>
        <end position="609"/>
    </location>
</feature>
<dbReference type="PROSITE" id="PS50850">
    <property type="entry name" value="MFS"/>
    <property type="match status" value="1"/>
</dbReference>
<dbReference type="SUPFAM" id="SSF100895">
    <property type="entry name" value="Kazal-type serine protease inhibitors"/>
    <property type="match status" value="1"/>
</dbReference>
<evidence type="ECO:0000256" key="5">
    <source>
        <dbReference type="ARBA" id="ARBA00022989"/>
    </source>
</evidence>
<keyword evidence="6 8" id="KW-0472">Membrane</keyword>
<feature type="transmembrane region" description="Helical" evidence="8">
    <location>
        <begin position="319"/>
        <end position="343"/>
    </location>
</feature>
<organism evidence="12 14">
    <name type="scientific">Acanthaster planci</name>
    <name type="common">Crown-of-thorns starfish</name>
    <dbReference type="NCBI Taxonomy" id="133434"/>
    <lineage>
        <taxon>Eukaryota</taxon>
        <taxon>Metazoa</taxon>
        <taxon>Echinodermata</taxon>
        <taxon>Eleutherozoa</taxon>
        <taxon>Asterozoa</taxon>
        <taxon>Asteroidea</taxon>
        <taxon>Valvatacea</taxon>
        <taxon>Valvatida</taxon>
        <taxon>Acanthasteridae</taxon>
        <taxon>Acanthaster</taxon>
    </lineage>
</organism>
<dbReference type="PROSITE" id="PS51465">
    <property type="entry name" value="KAZAL_2"/>
    <property type="match status" value="1"/>
</dbReference>
<evidence type="ECO:0000313" key="12">
    <source>
        <dbReference type="Proteomes" id="UP000694845"/>
    </source>
</evidence>
<evidence type="ECO:0000313" key="14">
    <source>
        <dbReference type="RefSeq" id="XP_022104542.1"/>
    </source>
</evidence>
<keyword evidence="12" id="KW-1185">Reference proteome</keyword>
<feature type="transmembrane region" description="Helical" evidence="8">
    <location>
        <begin position="235"/>
        <end position="260"/>
    </location>
</feature>
<reference evidence="13 14" key="1">
    <citation type="submission" date="2025-04" db="UniProtKB">
        <authorList>
            <consortium name="RefSeq"/>
        </authorList>
    </citation>
    <scope>IDENTIFICATION</scope>
</reference>
<dbReference type="GO" id="GO:0016323">
    <property type="term" value="C:basolateral plasma membrane"/>
    <property type="evidence" value="ECO:0007669"/>
    <property type="project" value="TreeGrafter"/>
</dbReference>
<keyword evidence="3" id="KW-1003">Cell membrane</keyword>
<dbReference type="Gene3D" id="3.30.60.30">
    <property type="match status" value="1"/>
</dbReference>
<dbReference type="InterPro" id="IPR020846">
    <property type="entry name" value="MFS_dom"/>
</dbReference>
<feature type="domain" description="Kazal-like" evidence="11">
    <location>
        <begin position="507"/>
        <end position="563"/>
    </location>
</feature>
<dbReference type="RefSeq" id="XP_022104542.1">
    <property type="nucleotide sequence ID" value="XM_022248850.1"/>
</dbReference>
<feature type="compositionally biased region" description="Acidic residues" evidence="9">
    <location>
        <begin position="74"/>
        <end position="87"/>
    </location>
</feature>
<feature type="domain" description="Major facilitator superfamily (MFS) profile" evidence="10">
    <location>
        <begin position="111"/>
        <end position="699"/>
    </location>
</feature>
<feature type="transmembrane region" description="Helical" evidence="8">
    <location>
        <begin position="630"/>
        <end position="648"/>
    </location>
</feature>
<keyword evidence="8" id="KW-0813">Transport</keyword>
<feature type="transmembrane region" description="Helical" evidence="8">
    <location>
        <begin position="177"/>
        <end position="199"/>
    </location>
</feature>
<dbReference type="InterPro" id="IPR036058">
    <property type="entry name" value="Kazal_dom_sf"/>
</dbReference>
<proteinExistence type="inferred from homology"/>
<feature type="transmembrane region" description="Helical" evidence="8">
    <location>
        <begin position="426"/>
        <end position="451"/>
    </location>
</feature>
<feature type="transmembrane region" description="Helical" evidence="8">
    <location>
        <begin position="393"/>
        <end position="414"/>
    </location>
</feature>
<dbReference type="AlphaFoldDB" id="A0A8B7ZHR8"/>
<feature type="transmembrane region" description="Helical" evidence="8">
    <location>
        <begin position="111"/>
        <end position="133"/>
    </location>
</feature>
<dbReference type="Pfam" id="PF03137">
    <property type="entry name" value="OATP"/>
    <property type="match status" value="1"/>
</dbReference>
<dbReference type="CDD" id="cd17403">
    <property type="entry name" value="MFS_SLCO4_OATP4"/>
    <property type="match status" value="1"/>
</dbReference>
<dbReference type="OMA" id="LLIYTDW"/>
<dbReference type="Pfam" id="PF07648">
    <property type="entry name" value="Kazal_2"/>
    <property type="match status" value="1"/>
</dbReference>
<dbReference type="SUPFAM" id="SSF103473">
    <property type="entry name" value="MFS general substrate transporter"/>
    <property type="match status" value="1"/>
</dbReference>
<evidence type="ECO:0000259" key="11">
    <source>
        <dbReference type="PROSITE" id="PS51465"/>
    </source>
</evidence>
<protein>
    <recommendedName>
        <fullName evidence="8">Solute carrier organic anion transporter family member</fullName>
    </recommendedName>
</protein>
<evidence type="ECO:0000256" key="9">
    <source>
        <dbReference type="SAM" id="MobiDB-lite"/>
    </source>
</evidence>
<keyword evidence="4 8" id="KW-0812">Transmembrane</keyword>
<evidence type="ECO:0000256" key="4">
    <source>
        <dbReference type="ARBA" id="ARBA00022692"/>
    </source>
</evidence>
<evidence type="ECO:0000256" key="2">
    <source>
        <dbReference type="ARBA" id="ARBA00009657"/>
    </source>
</evidence>
<dbReference type="Gene3D" id="1.20.1250.20">
    <property type="entry name" value="MFS general substrate transporter like domains"/>
    <property type="match status" value="1"/>
</dbReference>
<keyword evidence="7" id="KW-1015">Disulfide bond</keyword>
<dbReference type="PANTHER" id="PTHR11388:SF100">
    <property type="entry name" value="SOLUTE CARRIER ORGANIC ANION TRANSPORTER FAMILY MEMBER 4A1"/>
    <property type="match status" value="1"/>
</dbReference>
<dbReference type="GeneID" id="110986716"/>
<dbReference type="RefSeq" id="XP_022104541.1">
    <property type="nucleotide sequence ID" value="XM_022248849.1"/>
</dbReference>
<dbReference type="PANTHER" id="PTHR11388">
    <property type="entry name" value="ORGANIC ANION TRANSPORTER"/>
    <property type="match status" value="1"/>
</dbReference>
<feature type="transmembrane region" description="Helical" evidence="8">
    <location>
        <begin position="463"/>
        <end position="482"/>
    </location>
</feature>
<dbReference type="PROSITE" id="PS00282">
    <property type="entry name" value="KAZAL_1"/>
    <property type="match status" value="1"/>
</dbReference>
<dbReference type="OrthoDB" id="5062115at2759"/>
<feature type="region of interest" description="Disordered" evidence="9">
    <location>
        <begin position="1"/>
        <end position="87"/>
    </location>
</feature>
<evidence type="ECO:0000259" key="10">
    <source>
        <dbReference type="PROSITE" id="PS50850"/>
    </source>
</evidence>
<dbReference type="Proteomes" id="UP000694845">
    <property type="component" value="Unplaced"/>
</dbReference>
<feature type="transmembrane region" description="Helical" evidence="8">
    <location>
        <begin position="676"/>
        <end position="699"/>
    </location>
</feature>
<feature type="compositionally biased region" description="Polar residues" evidence="9">
    <location>
        <begin position="28"/>
        <end position="43"/>
    </location>
</feature>
<accession>A0A8B7ZHR8</accession>
<feature type="transmembrane region" description="Helical" evidence="8">
    <location>
        <begin position="153"/>
        <end position="170"/>
    </location>
</feature>
<dbReference type="GO" id="GO:0006811">
    <property type="term" value="P:monoatomic ion transport"/>
    <property type="evidence" value="ECO:0007669"/>
    <property type="project" value="UniProtKB-KW"/>
</dbReference>
<dbReference type="GO" id="GO:0015347">
    <property type="term" value="F:sodium-independent organic anion transmembrane transporter activity"/>
    <property type="evidence" value="ECO:0007669"/>
    <property type="project" value="TreeGrafter"/>
</dbReference>
<dbReference type="NCBIfam" id="TIGR00805">
    <property type="entry name" value="oat"/>
    <property type="match status" value="1"/>
</dbReference>
<evidence type="ECO:0000313" key="13">
    <source>
        <dbReference type="RefSeq" id="XP_022104541.1"/>
    </source>
</evidence>